<evidence type="ECO:0000313" key="4">
    <source>
        <dbReference type="Proteomes" id="UP000542776"/>
    </source>
</evidence>
<feature type="compositionally biased region" description="Polar residues" evidence="1">
    <location>
        <begin position="22"/>
        <end position="35"/>
    </location>
</feature>
<organism evidence="3 4">
    <name type="scientific">Aureimonas pseudogalii</name>
    <dbReference type="NCBI Taxonomy" id="1744844"/>
    <lineage>
        <taxon>Bacteria</taxon>
        <taxon>Pseudomonadati</taxon>
        <taxon>Pseudomonadota</taxon>
        <taxon>Alphaproteobacteria</taxon>
        <taxon>Hyphomicrobiales</taxon>
        <taxon>Aurantimonadaceae</taxon>
        <taxon>Aureimonas</taxon>
    </lineage>
</organism>
<sequence>MTVSAVTATIAGERAAPAASPVGTSAGPSASQPSFAATLESAARTGAASPGAAEPSDSGRTVYQHSKSGELKPLQQFESFVLRSFIENMMPTEEASFFGTGSAGKIWKSMLAERMADEMSASGGIGIADMLGKAGKGGEADAAKTSGPSGR</sequence>
<feature type="region of interest" description="Disordered" evidence="1">
    <location>
        <begin position="1"/>
        <end position="70"/>
    </location>
</feature>
<dbReference type="Pfam" id="PF10135">
    <property type="entry name" value="Rod-binding"/>
    <property type="match status" value="1"/>
</dbReference>
<dbReference type="InterPro" id="IPR019301">
    <property type="entry name" value="Flagellar_prot_FlgJ_N"/>
</dbReference>
<accession>A0A7W6E7Z1</accession>
<feature type="domain" description="Flagellar protein FlgJ N-terminal" evidence="2">
    <location>
        <begin position="93"/>
        <end position="131"/>
    </location>
</feature>
<evidence type="ECO:0000256" key="1">
    <source>
        <dbReference type="SAM" id="MobiDB-lite"/>
    </source>
</evidence>
<comment type="caution">
    <text evidence="3">The sequence shown here is derived from an EMBL/GenBank/DDBJ whole genome shotgun (WGS) entry which is preliminary data.</text>
</comment>
<keyword evidence="4" id="KW-1185">Reference proteome</keyword>
<dbReference type="AlphaFoldDB" id="A0A7W6E7Z1"/>
<protein>
    <recommendedName>
        <fullName evidence="2">Flagellar protein FlgJ N-terminal domain-containing protein</fullName>
    </recommendedName>
</protein>
<feature type="compositionally biased region" description="Low complexity" evidence="1">
    <location>
        <begin position="41"/>
        <end position="53"/>
    </location>
</feature>
<dbReference type="RefSeq" id="WP_183196984.1">
    <property type="nucleotide sequence ID" value="NZ_JACIEK010000001.1"/>
</dbReference>
<dbReference type="Proteomes" id="UP000542776">
    <property type="component" value="Unassembled WGS sequence"/>
</dbReference>
<evidence type="ECO:0000259" key="2">
    <source>
        <dbReference type="Pfam" id="PF10135"/>
    </source>
</evidence>
<name>A0A7W6E7Z1_9HYPH</name>
<gene>
    <name evidence="3" type="ORF">GGR04_000204</name>
</gene>
<evidence type="ECO:0000313" key="3">
    <source>
        <dbReference type="EMBL" id="MBB3996383.1"/>
    </source>
</evidence>
<proteinExistence type="predicted"/>
<dbReference type="EMBL" id="JACIEK010000001">
    <property type="protein sequence ID" value="MBB3996383.1"/>
    <property type="molecule type" value="Genomic_DNA"/>
</dbReference>
<reference evidence="3 4" key="1">
    <citation type="submission" date="2020-08" db="EMBL/GenBank/DDBJ databases">
        <title>Genomic Encyclopedia of Type Strains, Phase IV (KMG-IV): sequencing the most valuable type-strain genomes for metagenomic binning, comparative biology and taxonomic classification.</title>
        <authorList>
            <person name="Goeker M."/>
        </authorList>
    </citation>
    <scope>NUCLEOTIDE SEQUENCE [LARGE SCALE GENOMIC DNA]</scope>
    <source>
        <strain evidence="3 4">DSM 102238</strain>
    </source>
</reference>